<feature type="chain" id="PRO_5027013318" evidence="1">
    <location>
        <begin position="28"/>
        <end position="303"/>
    </location>
</feature>
<organism evidence="2 3">
    <name type="scientific">Poritiphilus flavus</name>
    <dbReference type="NCBI Taxonomy" id="2697053"/>
    <lineage>
        <taxon>Bacteria</taxon>
        <taxon>Pseudomonadati</taxon>
        <taxon>Bacteroidota</taxon>
        <taxon>Flavobacteriia</taxon>
        <taxon>Flavobacteriales</taxon>
        <taxon>Flavobacteriaceae</taxon>
        <taxon>Poritiphilus</taxon>
    </lineage>
</organism>
<proteinExistence type="predicted"/>
<dbReference type="EMBL" id="WXYO01000004">
    <property type="protein sequence ID" value="NAS12237.1"/>
    <property type="molecule type" value="Genomic_DNA"/>
</dbReference>
<dbReference type="RefSeq" id="WP_161435280.1">
    <property type="nucleotide sequence ID" value="NZ_WXYO01000004.1"/>
</dbReference>
<protein>
    <submittedName>
        <fullName evidence="2">Uncharacterized protein</fullName>
    </submittedName>
</protein>
<name>A0A6L9EC14_9FLAO</name>
<gene>
    <name evidence="2" type="ORF">GTQ38_09505</name>
</gene>
<reference evidence="2 3" key="1">
    <citation type="submission" date="2020-01" db="EMBL/GenBank/DDBJ databases">
        <title>Bacteria diversity of Porities sp.</title>
        <authorList>
            <person name="Wang G."/>
        </authorList>
    </citation>
    <scope>NUCLEOTIDE SEQUENCE [LARGE SCALE GENOMIC DNA]</scope>
    <source>
        <strain evidence="2 3">R33</strain>
    </source>
</reference>
<keyword evidence="3" id="KW-1185">Reference proteome</keyword>
<evidence type="ECO:0000313" key="2">
    <source>
        <dbReference type="EMBL" id="NAS12237.1"/>
    </source>
</evidence>
<dbReference type="AlphaFoldDB" id="A0A6L9EC14"/>
<evidence type="ECO:0000256" key="1">
    <source>
        <dbReference type="SAM" id="SignalP"/>
    </source>
</evidence>
<accession>A0A6L9EC14</accession>
<sequence>MGKSKKSKRRKKITMVSAIALIAAVLTNVDDIWDFLSKTSTAINPFSISTKIENKSYNNNIMAEVLIYNKSNKPIVINGLETNIQVLYYDSFENFLTYPKVDSTRLSNMLYGNSNNKNDDGTEQASGVKITSEYEFSITSTPMDTTIVKNISEVFHPDKPERIVFNFNIVPPAALFAYNIDITLKTMDGKNIKINDKPELKTGGFNVLTYFETNHQDLVNLYSSTVKKKMQNSPQRKILLNQIRWYVSDYYNDTLFSIETENGIEYILKSEIAEKPDHNVPYSIETDSGVIHVQKPESKNKND</sequence>
<feature type="signal peptide" evidence="1">
    <location>
        <begin position="1"/>
        <end position="27"/>
    </location>
</feature>
<evidence type="ECO:0000313" key="3">
    <source>
        <dbReference type="Proteomes" id="UP000475249"/>
    </source>
</evidence>
<keyword evidence="1" id="KW-0732">Signal</keyword>
<comment type="caution">
    <text evidence="2">The sequence shown here is derived from an EMBL/GenBank/DDBJ whole genome shotgun (WGS) entry which is preliminary data.</text>
</comment>
<dbReference type="Proteomes" id="UP000475249">
    <property type="component" value="Unassembled WGS sequence"/>
</dbReference>